<sequence length="191" mass="21335">MKVSHLFISGIFLIFLSCSNDDIAQETEEPESVDFSNEIFFSEYIEGSSFNKALEIVNLTGKNIDLEAENYSIKKQTNGSGDWMGEEKLLGELAYKQVIVITNESATITELIEKADQLKAGAPLDFNGNDPVGLFKDGKLIDIIGKFDNAEDFAKDIGLRRKKNQTEPASTYTPTHWEAFELDNFEGLGNY</sequence>
<dbReference type="EMBL" id="FQVT01000001">
    <property type="protein sequence ID" value="SHF53824.1"/>
    <property type="molecule type" value="Genomic_DNA"/>
</dbReference>
<evidence type="ECO:0000313" key="2">
    <source>
        <dbReference type="Proteomes" id="UP000183945"/>
    </source>
</evidence>
<proteinExistence type="predicted"/>
<evidence type="ECO:0000313" key="1">
    <source>
        <dbReference type="EMBL" id="SHF53824.1"/>
    </source>
</evidence>
<accession>A0A1M5CGD2</accession>
<dbReference type="OrthoDB" id="5485925at2"/>
<name>A0A1M5CGD2_SALEC</name>
<dbReference type="PROSITE" id="PS51257">
    <property type="entry name" value="PROKAR_LIPOPROTEIN"/>
    <property type="match status" value="1"/>
</dbReference>
<gene>
    <name evidence="1" type="ORF">SAMN05444483_101513</name>
</gene>
<protein>
    <submittedName>
        <fullName evidence="1">Lamin Tail Domain</fullName>
    </submittedName>
</protein>
<dbReference type="RefSeq" id="WP_072876359.1">
    <property type="nucleotide sequence ID" value="NZ_FQVT01000001.1"/>
</dbReference>
<organism evidence="1 2">
    <name type="scientific">Salegentibacter echinorum</name>
    <dbReference type="NCBI Taxonomy" id="1073325"/>
    <lineage>
        <taxon>Bacteria</taxon>
        <taxon>Pseudomonadati</taxon>
        <taxon>Bacteroidota</taxon>
        <taxon>Flavobacteriia</taxon>
        <taxon>Flavobacteriales</taxon>
        <taxon>Flavobacteriaceae</taxon>
        <taxon>Salegentibacter</taxon>
    </lineage>
</organism>
<reference evidence="2" key="1">
    <citation type="submission" date="2016-11" db="EMBL/GenBank/DDBJ databases">
        <authorList>
            <person name="Varghese N."/>
            <person name="Submissions S."/>
        </authorList>
    </citation>
    <scope>NUCLEOTIDE SEQUENCE [LARGE SCALE GENOMIC DNA]</scope>
    <source>
        <strain evidence="2">DSM 24579</strain>
    </source>
</reference>
<dbReference type="STRING" id="1073325.SAMN05444483_101513"/>
<dbReference type="AlphaFoldDB" id="A0A1M5CGD2"/>
<dbReference type="Proteomes" id="UP000183945">
    <property type="component" value="Unassembled WGS sequence"/>
</dbReference>
<keyword evidence="2" id="KW-1185">Reference proteome</keyword>